<feature type="compositionally biased region" description="Gly residues" evidence="1">
    <location>
        <begin position="1"/>
        <end position="13"/>
    </location>
</feature>
<feature type="region of interest" description="Disordered" evidence="1">
    <location>
        <begin position="1"/>
        <end position="36"/>
    </location>
</feature>
<sequence>MVAGGRGRPGGAAGPDPGPAVADGGDGVRQTGEWTPVPAAPPFVAAPVVPAAALASASAGAALDPWGPPGSARARRVAVLGVAVLAGLLYAVVSVLRHHQFKTTIDITIFQQAVANYAQLRAPLVLVKSQDPFWILGDHFSPVMALIAPLYRVWPSVVTLLLVQAALLAVAVWAVTGLAVRLLGGLGFAVGGAFALSWGMLKVVDFDVHEVGFTVAFLALACVALVEGRPRALMLWSAALLLTKEDSGLLVAGLGLALLVWGSRRLGVALVVAGGLAVLFTVGVLIPAFSYTGTWTYASNIGGDPSLVGTGLAMAGTVVRHLTEPRGWALLAALAATASLGLRSPVILVLLPTLAARFASSREVYLEMTFYYDAPLMVVCFVALAVAVRDRRLRRGTTAGQSRAWWSSAAGLATAAVCLLAVDVGVHTTEWPRTLAQSDQECPWCDDAHRLIDAVPDGERLIADVGLLGNAADRHPVLMANPEWEDSTHLPLRADWVILYRDSDQFGAGWARERERDLLAGGYAVVDTGSDLVLLHRPTTAGGAPGPRP</sequence>
<feature type="transmembrane region" description="Helical" evidence="2">
    <location>
        <begin position="158"/>
        <end position="176"/>
    </location>
</feature>
<evidence type="ECO:0000313" key="4">
    <source>
        <dbReference type="Proteomes" id="UP000306985"/>
    </source>
</evidence>
<evidence type="ECO:0000256" key="1">
    <source>
        <dbReference type="SAM" id="MobiDB-lite"/>
    </source>
</evidence>
<gene>
    <name evidence="3" type="ORF">FDO65_00955</name>
</gene>
<dbReference type="Proteomes" id="UP000306985">
    <property type="component" value="Unassembled WGS sequence"/>
</dbReference>
<proteinExistence type="predicted"/>
<dbReference type="OrthoDB" id="5240834at2"/>
<keyword evidence="4" id="KW-1185">Reference proteome</keyword>
<keyword evidence="2" id="KW-0812">Transmembrane</keyword>
<dbReference type="EMBL" id="SZZH01000001">
    <property type="protein sequence ID" value="TKV60323.1"/>
    <property type="molecule type" value="Genomic_DNA"/>
</dbReference>
<feature type="transmembrane region" description="Helical" evidence="2">
    <location>
        <begin position="182"/>
        <end position="201"/>
    </location>
</feature>
<feature type="transmembrane region" description="Helical" evidence="2">
    <location>
        <begin position="370"/>
        <end position="388"/>
    </location>
</feature>
<accession>A0A4U6QIV7</accession>
<keyword evidence="2" id="KW-1133">Transmembrane helix</keyword>
<comment type="caution">
    <text evidence="3">The sequence shown here is derived from an EMBL/GenBank/DDBJ whole genome shotgun (WGS) entry which is preliminary data.</text>
</comment>
<reference evidence="3 4" key="1">
    <citation type="submission" date="2019-05" db="EMBL/GenBank/DDBJ databases">
        <title>Nakamurella sp. N5BH11, whole genome shotgun sequence.</title>
        <authorList>
            <person name="Tuo L."/>
        </authorList>
    </citation>
    <scope>NUCLEOTIDE SEQUENCE [LARGE SCALE GENOMIC DNA]</scope>
    <source>
        <strain evidence="3 4">N5BH11</strain>
    </source>
</reference>
<organism evidence="3 4">
    <name type="scientific">Nakamurella flava</name>
    <dbReference type="NCBI Taxonomy" id="2576308"/>
    <lineage>
        <taxon>Bacteria</taxon>
        <taxon>Bacillati</taxon>
        <taxon>Actinomycetota</taxon>
        <taxon>Actinomycetes</taxon>
        <taxon>Nakamurellales</taxon>
        <taxon>Nakamurellaceae</taxon>
        <taxon>Nakamurella</taxon>
    </lineage>
</organism>
<evidence type="ECO:0000256" key="2">
    <source>
        <dbReference type="SAM" id="Phobius"/>
    </source>
</evidence>
<evidence type="ECO:0000313" key="3">
    <source>
        <dbReference type="EMBL" id="TKV60323.1"/>
    </source>
</evidence>
<feature type="transmembrane region" description="Helical" evidence="2">
    <location>
        <begin position="268"/>
        <end position="289"/>
    </location>
</feature>
<feature type="transmembrane region" description="Helical" evidence="2">
    <location>
        <begin position="238"/>
        <end position="261"/>
    </location>
</feature>
<dbReference type="InterPro" id="IPR018650">
    <property type="entry name" value="STSV1_Orf64"/>
</dbReference>
<feature type="transmembrane region" description="Helical" evidence="2">
    <location>
        <begin position="208"/>
        <end position="226"/>
    </location>
</feature>
<feature type="transmembrane region" description="Helical" evidence="2">
    <location>
        <begin position="77"/>
        <end position="96"/>
    </location>
</feature>
<dbReference type="AlphaFoldDB" id="A0A4U6QIV7"/>
<protein>
    <submittedName>
        <fullName evidence="3">DUF2079 domain-containing protein</fullName>
    </submittedName>
</protein>
<name>A0A4U6QIV7_9ACTN</name>
<keyword evidence="2" id="KW-0472">Membrane</keyword>
<dbReference type="Pfam" id="PF09852">
    <property type="entry name" value="DUF2079"/>
    <property type="match status" value="1"/>
</dbReference>
<feature type="transmembrane region" description="Helical" evidence="2">
    <location>
        <begin position="328"/>
        <end position="350"/>
    </location>
</feature>